<evidence type="ECO:0000256" key="1">
    <source>
        <dbReference type="SAM" id="MobiDB-lite"/>
    </source>
</evidence>
<proteinExistence type="predicted"/>
<feature type="region of interest" description="Disordered" evidence="1">
    <location>
        <begin position="1"/>
        <end position="27"/>
    </location>
</feature>
<dbReference type="EMBL" id="LGKP01000035">
    <property type="protein sequence ID" value="KPL81414.1"/>
    <property type="molecule type" value="Genomic_DNA"/>
</dbReference>
<organism evidence="2 3">
    <name type="scientific">Herpetosiphon geysericola</name>
    <dbReference type="NCBI Taxonomy" id="70996"/>
    <lineage>
        <taxon>Bacteria</taxon>
        <taxon>Bacillati</taxon>
        <taxon>Chloroflexota</taxon>
        <taxon>Chloroflexia</taxon>
        <taxon>Herpetosiphonales</taxon>
        <taxon>Herpetosiphonaceae</taxon>
        <taxon>Herpetosiphon</taxon>
    </lineage>
</organism>
<dbReference type="Proteomes" id="UP000050277">
    <property type="component" value="Unassembled WGS sequence"/>
</dbReference>
<reference evidence="2 3" key="1">
    <citation type="submission" date="2015-07" db="EMBL/GenBank/DDBJ databases">
        <title>Whole genome sequence of Herpetosiphon geysericola DSM 7119.</title>
        <authorList>
            <person name="Hemp J."/>
            <person name="Ward L.M."/>
            <person name="Pace L.A."/>
            <person name="Fischer W.W."/>
        </authorList>
    </citation>
    <scope>NUCLEOTIDE SEQUENCE [LARGE SCALE GENOMIC DNA]</scope>
    <source>
        <strain evidence="2 3">DSM 7119</strain>
    </source>
</reference>
<name>A0A0P6XXY8_9CHLR</name>
<comment type="caution">
    <text evidence="2">The sequence shown here is derived from an EMBL/GenBank/DDBJ whole genome shotgun (WGS) entry which is preliminary data.</text>
</comment>
<accession>A0A0P6XXY8</accession>
<protein>
    <submittedName>
        <fullName evidence="2">Uncharacterized protein</fullName>
    </submittedName>
</protein>
<evidence type="ECO:0000313" key="2">
    <source>
        <dbReference type="EMBL" id="KPL81414.1"/>
    </source>
</evidence>
<sequence length="81" mass="9110">MRGCWGMKTPAFPSSGGTEGRRNDDEVKIKNQKSEVKIGIRMTFLTQRRRGTDGYGLLALGWREHNPKNLCQSVANEKDEG</sequence>
<dbReference type="AlphaFoldDB" id="A0A0P6XXY8"/>
<gene>
    <name evidence="2" type="ORF">SE18_22500</name>
</gene>
<keyword evidence="3" id="KW-1185">Reference proteome</keyword>
<evidence type="ECO:0000313" key="3">
    <source>
        <dbReference type="Proteomes" id="UP000050277"/>
    </source>
</evidence>